<comment type="caution">
    <text evidence="1">The sequence shown here is derived from an EMBL/GenBank/DDBJ whole genome shotgun (WGS) entry which is preliminary data.</text>
</comment>
<dbReference type="Proteomes" id="UP000663854">
    <property type="component" value="Unassembled WGS sequence"/>
</dbReference>
<protein>
    <submittedName>
        <fullName evidence="1">Uncharacterized protein</fullName>
    </submittedName>
</protein>
<dbReference type="AlphaFoldDB" id="A0A815XUX2"/>
<dbReference type="EMBL" id="CAJNOL010017188">
    <property type="protein sequence ID" value="CAF1677614.1"/>
    <property type="molecule type" value="Genomic_DNA"/>
</dbReference>
<keyword evidence="4" id="KW-1185">Reference proteome</keyword>
<feature type="non-terminal residue" evidence="1">
    <location>
        <position position="58"/>
    </location>
</feature>
<dbReference type="Proteomes" id="UP000663870">
    <property type="component" value="Unassembled WGS sequence"/>
</dbReference>
<sequence>MAGYGVASRSMVHYPNANKLNVTNFSTEFNGRSIFRQIAYPIYYLMYGEFGNELSTLD</sequence>
<proteinExistence type="predicted"/>
<name>A0A815XUX2_9BILA</name>
<reference evidence="1" key="1">
    <citation type="submission" date="2021-02" db="EMBL/GenBank/DDBJ databases">
        <authorList>
            <person name="Nowell W R."/>
        </authorList>
    </citation>
    <scope>NUCLEOTIDE SEQUENCE</scope>
</reference>
<accession>A0A815XUX2</accession>
<dbReference type="EMBL" id="CAJNOH010015272">
    <property type="protein sequence ID" value="CAF1562331.1"/>
    <property type="molecule type" value="Genomic_DNA"/>
</dbReference>
<evidence type="ECO:0000313" key="3">
    <source>
        <dbReference type="Proteomes" id="UP000663854"/>
    </source>
</evidence>
<organism evidence="1 3">
    <name type="scientific">Rotaria sordida</name>
    <dbReference type="NCBI Taxonomy" id="392033"/>
    <lineage>
        <taxon>Eukaryota</taxon>
        <taxon>Metazoa</taxon>
        <taxon>Spiralia</taxon>
        <taxon>Gnathifera</taxon>
        <taxon>Rotifera</taxon>
        <taxon>Eurotatoria</taxon>
        <taxon>Bdelloidea</taxon>
        <taxon>Philodinida</taxon>
        <taxon>Philodinidae</taxon>
        <taxon>Rotaria</taxon>
    </lineage>
</organism>
<evidence type="ECO:0000313" key="4">
    <source>
        <dbReference type="Proteomes" id="UP000663870"/>
    </source>
</evidence>
<evidence type="ECO:0000313" key="1">
    <source>
        <dbReference type="EMBL" id="CAF1562331.1"/>
    </source>
</evidence>
<gene>
    <name evidence="2" type="ORF">JXQ802_LOCUS58628</name>
    <name evidence="1" type="ORF">PYM288_LOCUS41994</name>
</gene>
<evidence type="ECO:0000313" key="2">
    <source>
        <dbReference type="EMBL" id="CAF1677614.1"/>
    </source>
</evidence>